<evidence type="ECO:0000313" key="5">
    <source>
        <dbReference type="EMBL" id="EGZ04430.1"/>
    </source>
</evidence>
<dbReference type="RefSeq" id="XP_009540121.1">
    <property type="nucleotide sequence ID" value="XM_009541826.1"/>
</dbReference>
<dbReference type="InParanoid" id="G5A3R0"/>
<gene>
    <name evidence="6" type="ORF">PHYSODRAFT_338891</name>
    <name evidence="5" type="ORF">PHYSODRAFT_343274</name>
</gene>
<feature type="compositionally biased region" description="Acidic residues" evidence="2">
    <location>
        <begin position="15"/>
        <end position="45"/>
    </location>
</feature>
<evidence type="ECO:0000259" key="3">
    <source>
        <dbReference type="PROSITE" id="PS50175"/>
    </source>
</evidence>
<dbReference type="PROSITE" id="PS50175">
    <property type="entry name" value="ASP_PROT_RETROV"/>
    <property type="match status" value="1"/>
</dbReference>
<dbReference type="SUPFAM" id="SSF50630">
    <property type="entry name" value="Acid proteases"/>
    <property type="match status" value="1"/>
</dbReference>
<feature type="compositionally biased region" description="Polar residues" evidence="2">
    <location>
        <begin position="487"/>
        <end position="496"/>
    </location>
</feature>
<reference evidence="6" key="2">
    <citation type="submission" date="2011-09" db="EMBL/GenBank/DDBJ databases">
        <authorList>
            <consortium name="US DOE Joint Genome Institute (JGI-PGF)"/>
            <person name="Aerts A."/>
            <person name="Grimwood J."/>
            <person name="Schmutz J."/>
            <person name="Lucas S."/>
            <person name="Hammon N."/>
            <person name="Glavina del Rio T."/>
            <person name="Dalin E."/>
            <person name="Tice H."/>
            <person name="Pitluck S."/>
            <person name="Dehal P."/>
            <person name="Chapman J."/>
            <person name="Putman N.H."/>
            <person name="Salamov A.A."/>
            <person name="Terry A."/>
            <person name="Rokhsar D.S."/>
            <person name="Boore J.L."/>
            <person name="Tripathy S."/>
            <person name="Tyler B.M."/>
            <person name="Grigoriev I.V."/>
        </authorList>
    </citation>
    <scope>NUCLEOTIDE SEQUENCE</scope>
    <source>
        <strain evidence="6">P6497</strain>
    </source>
</reference>
<dbReference type="GO" id="GO:0004190">
    <property type="term" value="F:aspartic-type endopeptidase activity"/>
    <property type="evidence" value="ECO:0007669"/>
    <property type="project" value="InterPro"/>
</dbReference>
<dbReference type="CDD" id="cd00303">
    <property type="entry name" value="retropepsin_like"/>
    <property type="match status" value="1"/>
</dbReference>
<dbReference type="PROSITE" id="PS00141">
    <property type="entry name" value="ASP_PROTEASE"/>
    <property type="match status" value="1"/>
</dbReference>
<name>G5A3R0_PHYSP</name>
<dbReference type="RefSeq" id="XP_009535085.1">
    <property type="nucleotide sequence ID" value="XM_009536790.1"/>
</dbReference>
<feature type="region of interest" description="Disordered" evidence="2">
    <location>
        <begin position="418"/>
        <end position="448"/>
    </location>
</feature>
<reference evidence="6 7" key="1">
    <citation type="journal article" date="2006" name="Science">
        <title>Phytophthora genome sequences uncover evolutionary origins and mechanisms of pathogenesis.</title>
        <authorList>
            <person name="Tyler B.M."/>
            <person name="Tripathy S."/>
            <person name="Zhang X."/>
            <person name="Dehal P."/>
            <person name="Jiang R.H."/>
            <person name="Aerts A."/>
            <person name="Arredondo F.D."/>
            <person name="Baxter L."/>
            <person name="Bensasson D."/>
            <person name="Beynon J.L."/>
            <person name="Chapman J."/>
            <person name="Damasceno C.M."/>
            <person name="Dorrance A.E."/>
            <person name="Dou D."/>
            <person name="Dickerman A.W."/>
            <person name="Dubchak I.L."/>
            <person name="Garbelotto M."/>
            <person name="Gijzen M."/>
            <person name="Gordon S.G."/>
            <person name="Govers F."/>
            <person name="Grunwald N.J."/>
            <person name="Huang W."/>
            <person name="Ivors K.L."/>
            <person name="Jones R.W."/>
            <person name="Kamoun S."/>
            <person name="Krampis K."/>
            <person name="Lamour K.H."/>
            <person name="Lee M.K."/>
            <person name="McDonald W.H."/>
            <person name="Medina M."/>
            <person name="Meijer H.J."/>
            <person name="Nordberg E.K."/>
            <person name="Maclean D.J."/>
            <person name="Ospina-Giraldo M.D."/>
            <person name="Morris P.F."/>
            <person name="Phuntumart V."/>
            <person name="Putnam N.H."/>
            <person name="Rash S."/>
            <person name="Rose J.K."/>
            <person name="Sakihama Y."/>
            <person name="Salamov A.A."/>
            <person name="Savidor A."/>
            <person name="Scheuring C.F."/>
            <person name="Smith B.M."/>
            <person name="Sobral B.W."/>
            <person name="Terry A."/>
            <person name="Torto-Alalibo T.A."/>
            <person name="Win J."/>
            <person name="Xu Z."/>
            <person name="Zhang H."/>
            <person name="Grigoriev I.V."/>
            <person name="Rokhsar D.S."/>
            <person name="Boore J.L."/>
        </authorList>
    </citation>
    <scope>NUCLEOTIDE SEQUENCE [LARGE SCALE GENOMIC DNA]</scope>
    <source>
        <strain evidence="6 7">P6497</strain>
    </source>
</reference>
<dbReference type="InterPro" id="IPR001995">
    <property type="entry name" value="Peptidase_A2_cat"/>
</dbReference>
<dbReference type="Gene3D" id="1.10.238.10">
    <property type="entry name" value="EF-hand"/>
    <property type="match status" value="1"/>
</dbReference>
<dbReference type="GO" id="GO:0005509">
    <property type="term" value="F:calcium ion binding"/>
    <property type="evidence" value="ECO:0007669"/>
    <property type="project" value="InterPro"/>
</dbReference>
<dbReference type="EMBL" id="JH159159">
    <property type="protein sequence ID" value="EGZ10224.1"/>
    <property type="molecule type" value="Genomic_DNA"/>
</dbReference>
<feature type="compositionally biased region" description="Polar residues" evidence="2">
    <location>
        <begin position="433"/>
        <end position="442"/>
    </location>
</feature>
<feature type="region of interest" description="Disordered" evidence="2">
    <location>
        <begin position="1"/>
        <end position="48"/>
    </location>
</feature>
<feature type="domain" description="EF-hand" evidence="4">
    <location>
        <begin position="1087"/>
        <end position="1120"/>
    </location>
</feature>
<keyword evidence="1" id="KW-0378">Hydrolase</keyword>
<feature type="region of interest" description="Disordered" evidence="2">
    <location>
        <begin position="466"/>
        <end position="509"/>
    </location>
</feature>
<dbReference type="GeneID" id="20647662"/>
<dbReference type="Proteomes" id="UP000002640">
    <property type="component" value="Unassembled WGS sequence"/>
</dbReference>
<dbReference type="KEGG" id="psoj:PHYSODRAFT_343274"/>
<dbReference type="GeneID" id="20648502"/>
<dbReference type="Gene3D" id="2.40.70.10">
    <property type="entry name" value="Acid Proteases"/>
    <property type="match status" value="1"/>
</dbReference>
<feature type="compositionally biased region" description="Basic and acidic residues" evidence="2">
    <location>
        <begin position="944"/>
        <end position="964"/>
    </location>
</feature>
<protein>
    <recommendedName>
        <fullName evidence="8">Peptidase A2 domain-containing protein</fullName>
    </recommendedName>
</protein>
<evidence type="ECO:0000256" key="1">
    <source>
        <dbReference type="ARBA" id="ARBA00022801"/>
    </source>
</evidence>
<feature type="region of interest" description="Disordered" evidence="2">
    <location>
        <begin position="944"/>
        <end position="986"/>
    </location>
</feature>
<feature type="region of interest" description="Disordered" evidence="2">
    <location>
        <begin position="800"/>
        <end position="819"/>
    </location>
</feature>
<accession>G5A3R0</accession>
<dbReference type="InterPro" id="IPR021109">
    <property type="entry name" value="Peptidase_aspartic_dom_sf"/>
</dbReference>
<dbReference type="EMBL" id="JH159187">
    <property type="protein sequence ID" value="EGZ04430.1"/>
    <property type="molecule type" value="Genomic_DNA"/>
</dbReference>
<evidence type="ECO:0000259" key="4">
    <source>
        <dbReference type="PROSITE" id="PS50222"/>
    </source>
</evidence>
<dbReference type="PROSITE" id="PS50222">
    <property type="entry name" value="EF_HAND_2"/>
    <property type="match status" value="1"/>
</dbReference>
<evidence type="ECO:0008006" key="8">
    <source>
        <dbReference type="Google" id="ProtNLM"/>
    </source>
</evidence>
<dbReference type="AlphaFoldDB" id="G5A3R0"/>
<dbReference type="KEGG" id="psoj:PHYSODRAFT_338891"/>
<dbReference type="SMR" id="G5A3R0"/>
<keyword evidence="7" id="KW-1185">Reference proteome</keyword>
<dbReference type="InterPro" id="IPR002048">
    <property type="entry name" value="EF_hand_dom"/>
</dbReference>
<evidence type="ECO:0000313" key="6">
    <source>
        <dbReference type="EMBL" id="EGZ10224.1"/>
    </source>
</evidence>
<evidence type="ECO:0000256" key="2">
    <source>
        <dbReference type="SAM" id="MobiDB-lite"/>
    </source>
</evidence>
<proteinExistence type="predicted"/>
<feature type="domain" description="Peptidase A2" evidence="3">
    <location>
        <begin position="690"/>
        <end position="729"/>
    </location>
</feature>
<feature type="compositionally biased region" description="Polar residues" evidence="2">
    <location>
        <begin position="971"/>
        <end position="983"/>
    </location>
</feature>
<sequence length="1120" mass="126248">MITDATADEARTVQFDEEDAQDEGSGEDVEDEYEEKAELLGEVDELSLQLGNDTDDEDQAAAQGERPPLILRATRNADMPMAMAQARWPVLGPELTQPVNSTDINQLVEDTVLLLKAMGFRCTSRPNSLLLGDWDPNYCETTPKTVEHPSRIPLPKTPERKRAEVFRSTEGTPYFEDSHMKTPTRGKQPSGRYAELFDAADAAELSDSDDGREYQNSADESVKDVIKHLSFDDTESDRTQYLEVRTHASLDKIPMFEGKRYRPDDSLQWLKRFIYEMKGTRLAQDLWYEPFSLKLERGAKSWYRQLPKKTQRKWSLLSEAFADYYCSQFDESARARYYSAQRKDNELVCDFLIRLNGYAKSAKIQYEAGGADAVDHVEHFLLHCGDDDVMDLLYPQQLADIKKAEKIINQKILGERRKKQRDRTQKLGGVSRAETTGETTAGNDVEMTAEMTDEADATMDDPYELAERRQSNRRSNLYDSDSDRSDGSQLSYSDSTVDSEDDYIDTGFTSDRDLEDTIGVTRLGGAVTPVNAHRMDLVLPAAFCKQLHDVGQCELFQRYEKLTAFVKSNVAKSELPEDLQDLYTPTEPAVEANFVFAFVGEAGRPKDQVEDEALDSDSDGLDCELGESGEESRARLCSAVVTQRSTEVVTATIVMKLLPGERLDWWSSQKFDRRVRMRSLVMGAVNDQRTKILLDTGANVSAVSEGFAKRLRLKRFTRQGQQIGVQGIGKGKVATMSRAMMKVTLGWEVTYEFEVWILDHHAGVELILGTDFMIPAGIRLDLYNSVVKLPDEVVLPLVKSQNSADEPKGGHYITDGPTEPVNLESRVPTEFRLMRNQPSDETHDFWVRRTKDWVPTVVLDRRNRVVRVRLTNLKPTWTWCPAHFPVVAWAPHGVLPPDGYVRLHSAKYKDWQVMAYEAAMDKDLLQKEHQLHVEWLARQPSAVDRRNYPEPRGKLAESKERAESEAVDSPPLTQTEPVNSATATPAPKEVMLSTEPTAATAIMFEFQRLVVEAGAAAAKAHVRLCWQCGQSCVAGSRHTTEAEAGIEPGWPAITQEVMIIYMTSIFKVMYETTDSTKTKMGVSPEELARATVEQCFKEADLNGDNKLSFEESKKWCTSGI</sequence>
<dbReference type="PANTHER" id="PTHR12917">
    <property type="entry name" value="ASPARTYL PROTEASE DDI-RELATED"/>
    <property type="match status" value="1"/>
</dbReference>
<organism evidence="7">
    <name type="scientific">Phytophthora sojae (strain P6497)</name>
    <name type="common">Soybean stem and root rot agent</name>
    <name type="synonym">Phytophthora megasperma f. sp. glycines</name>
    <dbReference type="NCBI Taxonomy" id="1094619"/>
    <lineage>
        <taxon>Eukaryota</taxon>
        <taxon>Sar</taxon>
        <taxon>Stramenopiles</taxon>
        <taxon>Oomycota</taxon>
        <taxon>Peronosporomycetes</taxon>
        <taxon>Peronosporales</taxon>
        <taxon>Peronosporaceae</taxon>
        <taxon>Phytophthora</taxon>
    </lineage>
</organism>
<dbReference type="InterPro" id="IPR001969">
    <property type="entry name" value="Aspartic_peptidase_AS"/>
</dbReference>
<dbReference type="Pfam" id="PF13975">
    <property type="entry name" value="gag-asp_proteas"/>
    <property type="match status" value="1"/>
</dbReference>
<dbReference type="GO" id="GO:0006508">
    <property type="term" value="P:proteolysis"/>
    <property type="evidence" value="ECO:0007669"/>
    <property type="project" value="InterPro"/>
</dbReference>
<dbReference type="PANTHER" id="PTHR12917:SF18">
    <property type="entry name" value="DNA DAMAGE-INDUCIBLE PROTEIN 1-LIKE"/>
    <property type="match status" value="1"/>
</dbReference>
<evidence type="ECO:0000313" key="7">
    <source>
        <dbReference type="Proteomes" id="UP000002640"/>
    </source>
</evidence>